<name>A0AAV0NKR9_9ROSI</name>
<dbReference type="EMBL" id="CAMGYJ010000008">
    <property type="protein sequence ID" value="CAI0459183.1"/>
    <property type="molecule type" value="Genomic_DNA"/>
</dbReference>
<accession>A0AAV0NKR9</accession>
<feature type="non-terminal residue" evidence="1">
    <location>
        <position position="1"/>
    </location>
</feature>
<gene>
    <name evidence="1" type="ORF">LITE_LOCUS33883</name>
</gene>
<organism evidence="1 2">
    <name type="scientific">Linum tenue</name>
    <dbReference type="NCBI Taxonomy" id="586396"/>
    <lineage>
        <taxon>Eukaryota</taxon>
        <taxon>Viridiplantae</taxon>
        <taxon>Streptophyta</taxon>
        <taxon>Embryophyta</taxon>
        <taxon>Tracheophyta</taxon>
        <taxon>Spermatophyta</taxon>
        <taxon>Magnoliopsida</taxon>
        <taxon>eudicotyledons</taxon>
        <taxon>Gunneridae</taxon>
        <taxon>Pentapetalae</taxon>
        <taxon>rosids</taxon>
        <taxon>fabids</taxon>
        <taxon>Malpighiales</taxon>
        <taxon>Linaceae</taxon>
        <taxon>Linum</taxon>
    </lineage>
</organism>
<proteinExistence type="predicted"/>
<evidence type="ECO:0000313" key="2">
    <source>
        <dbReference type="Proteomes" id="UP001154282"/>
    </source>
</evidence>
<comment type="caution">
    <text evidence="1">The sequence shown here is derived from an EMBL/GenBank/DDBJ whole genome shotgun (WGS) entry which is preliminary data.</text>
</comment>
<keyword evidence="2" id="KW-1185">Reference proteome</keyword>
<dbReference type="AlphaFoldDB" id="A0AAV0NKR9"/>
<dbReference type="Proteomes" id="UP001154282">
    <property type="component" value="Unassembled WGS sequence"/>
</dbReference>
<sequence length="57" mass="5926">LPICVSGIHSFCGLESRSPSSCDQLVSEGPLTIGRLHLGSWCTRLSLQTVGSGHTSG</sequence>
<protein>
    <submittedName>
        <fullName evidence="1">Uncharacterized protein</fullName>
    </submittedName>
</protein>
<evidence type="ECO:0000313" key="1">
    <source>
        <dbReference type="EMBL" id="CAI0459183.1"/>
    </source>
</evidence>
<reference evidence="1" key="1">
    <citation type="submission" date="2022-08" db="EMBL/GenBank/DDBJ databases">
        <authorList>
            <person name="Gutierrez-Valencia J."/>
        </authorList>
    </citation>
    <scope>NUCLEOTIDE SEQUENCE</scope>
</reference>